<evidence type="ECO:0000313" key="2">
    <source>
        <dbReference type="Proteomes" id="UP000093391"/>
    </source>
</evidence>
<dbReference type="RefSeq" id="WP_067554255.1">
    <property type="nucleotide sequence ID" value="NZ_CP016895.1"/>
</dbReference>
<evidence type="ECO:0000313" key="1">
    <source>
        <dbReference type="EMBL" id="AOA58233.1"/>
    </source>
</evidence>
<dbReference type="STRING" id="1789224.BFG52_07620"/>
<dbReference type="PROSITE" id="PS51257">
    <property type="entry name" value="PROKAR_LIPOPROTEIN"/>
    <property type="match status" value="1"/>
</dbReference>
<gene>
    <name evidence="1" type="ORF">BFG52_07620</name>
</gene>
<dbReference type="EMBL" id="CP016895">
    <property type="protein sequence ID" value="AOA58233.1"/>
    <property type="molecule type" value="Genomic_DNA"/>
</dbReference>
<protein>
    <recommendedName>
        <fullName evidence="3">Lipoprotein</fullName>
    </recommendedName>
</protein>
<name>A0A1B2LZN0_9GAMM</name>
<sequence>MRKVLLIAVGLALVGCGQSEAEKAKSKKEMTEIKVNRIGKERVIAKLKDGGSAKFQNQVAFCGEVNAKNSFGAYTGFKRYIAASDELVVMEDNMDPKEFDDAWREYCVSYAK</sequence>
<dbReference type="AlphaFoldDB" id="A0A1B2LZN0"/>
<accession>A0A1B2LZN0</accession>
<keyword evidence="2" id="KW-1185">Reference proteome</keyword>
<evidence type="ECO:0008006" key="3">
    <source>
        <dbReference type="Google" id="ProtNLM"/>
    </source>
</evidence>
<dbReference type="OrthoDB" id="9157170at2"/>
<proteinExistence type="predicted"/>
<dbReference type="KEGG" id="ala:BFG52_07620"/>
<organism evidence="1 2">
    <name type="scientific">Acinetobacter larvae</name>
    <dbReference type="NCBI Taxonomy" id="1789224"/>
    <lineage>
        <taxon>Bacteria</taxon>
        <taxon>Pseudomonadati</taxon>
        <taxon>Pseudomonadota</taxon>
        <taxon>Gammaproteobacteria</taxon>
        <taxon>Moraxellales</taxon>
        <taxon>Moraxellaceae</taxon>
        <taxon>Acinetobacter</taxon>
    </lineage>
</organism>
<dbReference type="Proteomes" id="UP000093391">
    <property type="component" value="Chromosome"/>
</dbReference>
<reference evidence="1 2" key="1">
    <citation type="submission" date="2016-08" db="EMBL/GenBank/DDBJ databases">
        <authorList>
            <person name="Seilhamer J.J."/>
        </authorList>
    </citation>
    <scope>NUCLEOTIDE SEQUENCE [LARGE SCALE GENOMIC DNA]</scope>
    <source>
        <strain evidence="1 2">BRTC-1</strain>
    </source>
</reference>